<dbReference type="EMBL" id="JAAIUW010000009">
    <property type="protein sequence ID" value="KAF7817661.1"/>
    <property type="molecule type" value="Genomic_DNA"/>
</dbReference>
<dbReference type="InterPro" id="IPR036852">
    <property type="entry name" value="Peptidase_S8/S53_dom_sf"/>
</dbReference>
<dbReference type="InterPro" id="IPR000209">
    <property type="entry name" value="Peptidase_S8/S53_dom"/>
</dbReference>
<feature type="active site" description="Charge relay system" evidence="11 12">
    <location>
        <position position="137"/>
    </location>
</feature>
<dbReference type="GO" id="GO:0009610">
    <property type="term" value="P:response to symbiotic fungus"/>
    <property type="evidence" value="ECO:0007669"/>
    <property type="project" value="UniProtKB-ARBA"/>
</dbReference>
<comment type="subcellular location">
    <subcellularLocation>
        <location evidence="2">Secreted</location>
        <location evidence="2">Extracellular space</location>
        <location evidence="2">Apoplast</location>
    </subcellularLocation>
</comment>
<dbReference type="Gene3D" id="3.50.30.30">
    <property type="match status" value="1"/>
</dbReference>
<comment type="caution">
    <text evidence="18">The sequence shown here is derived from an EMBL/GenBank/DDBJ whole genome shotgun (WGS) entry which is preliminary data.</text>
</comment>
<dbReference type="CDD" id="cd04852">
    <property type="entry name" value="Peptidases_S8_3"/>
    <property type="match status" value="1"/>
</dbReference>
<evidence type="ECO:0000256" key="2">
    <source>
        <dbReference type="ARBA" id="ARBA00004271"/>
    </source>
</evidence>
<dbReference type="PROSITE" id="PS00137">
    <property type="entry name" value="SUBTILASE_HIS"/>
    <property type="match status" value="1"/>
</dbReference>
<dbReference type="Pfam" id="PF02225">
    <property type="entry name" value="PA"/>
    <property type="match status" value="1"/>
</dbReference>
<evidence type="ECO:0000259" key="14">
    <source>
        <dbReference type="Pfam" id="PF00082"/>
    </source>
</evidence>
<evidence type="ECO:0000256" key="7">
    <source>
        <dbReference type="ARBA" id="ARBA00022729"/>
    </source>
</evidence>
<dbReference type="InterPro" id="IPR045051">
    <property type="entry name" value="SBT"/>
</dbReference>
<feature type="domain" description="Peptidase S8/S53" evidence="14">
    <location>
        <begin position="129"/>
        <end position="596"/>
    </location>
</feature>
<sequence length="754" mass="79439">MEGGYAIIRFVVLLVLFGIGGGSEAGGESDEKVYIVYMGGADGSLGNELVASVTRRKENGVVHKYKHGFSGFAARLSKEQAAEIAMKEGVVSVFADPLLKLHTTRSWDFLTYQTQVIIDDDDHHHHSSSDTIIGILDTGIWPEAPSFGDKDMGPLPSRWKGTCMNSQDFNSSNCNRKIIGARFYANDDDDTDSSARDSIGHGSHVASTAAGCSVSDASYYGLAPGSAKGGSPSSSLAVYKVCSNFGCRGSAILAAFDDAIADGVDILSLSLGSPATFRPQLTSDPIAIGAFHAVQSGITVVCSAGNDGPASNTVVNDAPWILTVAATTIDRDFQSHLLLPGNKVIKGQGIHFSNLSTSPQYPLVYGESATTGSANLAEARLCHPGSLDGSKVKGKIVVCDGKNDVYSTSEKIETVKESGGIGMVHVQDQSRAVASSYGAFPATVINSKDALPLFQYLNSTSKPTATILATVSVSNYKPAPQVAYFSSRGPSTLSNNILKPDIAAPGVEILAAWTGKEGAEDVPEGKKASPFNLISGTSMACPHVSGVAANVKSRNPTWTPSAIKSAIMTCATQNNNLKAPITTDSGSLATPYDYGAGEVTTSGPLQPGLVYETTTTDYLNYLCYIGLNLSTIKLISTTLPSTFACPKDSSSDHVSNINYPSISIHISNLKTYTVTRTVTNVGEDEEALYSSLVDAPSGVDVKLNPDKLQFTNTTNKLSYEVTFSIASLNEAPVFGTITWTNAKHTVQSPFVLTN</sequence>
<keyword evidence="10" id="KW-0325">Glycoprotein</keyword>
<dbReference type="GO" id="GO:0006508">
    <property type="term" value="P:proteolysis"/>
    <property type="evidence" value="ECO:0007669"/>
    <property type="project" value="UniProtKB-KW"/>
</dbReference>
<keyword evidence="5" id="KW-0964">Secreted</keyword>
<dbReference type="AlphaFoldDB" id="A0A834T9Q3"/>
<evidence type="ECO:0000256" key="6">
    <source>
        <dbReference type="ARBA" id="ARBA00022670"/>
    </source>
</evidence>
<accession>A0A834T9Q3</accession>
<feature type="signal peptide" evidence="13">
    <location>
        <begin position="1"/>
        <end position="22"/>
    </location>
</feature>
<dbReference type="InterPro" id="IPR015500">
    <property type="entry name" value="Peptidase_S8_subtilisin-rel"/>
</dbReference>
<dbReference type="InterPro" id="IPR034197">
    <property type="entry name" value="Peptidases_S8_3"/>
</dbReference>
<dbReference type="Gene3D" id="2.60.40.2310">
    <property type="match status" value="1"/>
</dbReference>
<dbReference type="InterPro" id="IPR022398">
    <property type="entry name" value="Peptidase_S8_His-AS"/>
</dbReference>
<dbReference type="Gene3D" id="3.30.70.80">
    <property type="entry name" value="Peptidase S8 propeptide/proteinase inhibitor I9"/>
    <property type="match status" value="1"/>
</dbReference>
<feature type="active site" description="Charge relay system" evidence="11 12">
    <location>
        <position position="538"/>
    </location>
</feature>
<keyword evidence="8 12" id="KW-0378">Hydrolase</keyword>
<dbReference type="FunFam" id="3.50.30.30:FF:000005">
    <property type="entry name" value="subtilisin-like protease SBT1.5"/>
    <property type="match status" value="1"/>
</dbReference>
<evidence type="ECO:0000259" key="17">
    <source>
        <dbReference type="Pfam" id="PF17766"/>
    </source>
</evidence>
<dbReference type="PRINTS" id="PR00723">
    <property type="entry name" value="SUBTILISIN"/>
</dbReference>
<reference evidence="18" key="1">
    <citation type="submission" date="2020-09" db="EMBL/GenBank/DDBJ databases">
        <title>Genome-Enabled Discovery of Anthraquinone Biosynthesis in Senna tora.</title>
        <authorList>
            <person name="Kang S.-H."/>
            <person name="Pandey R.P."/>
            <person name="Lee C.-M."/>
            <person name="Sim J.-S."/>
            <person name="Jeong J.-T."/>
            <person name="Choi B.-S."/>
            <person name="Jung M."/>
            <person name="Ginzburg D."/>
            <person name="Zhao K."/>
            <person name="Won S.Y."/>
            <person name="Oh T.-J."/>
            <person name="Yu Y."/>
            <person name="Kim N.-H."/>
            <person name="Lee O.R."/>
            <person name="Lee T.-H."/>
            <person name="Bashyal P."/>
            <person name="Kim T.-S."/>
            <person name="Lee W.-H."/>
            <person name="Kawkins C."/>
            <person name="Kim C.-K."/>
            <person name="Kim J.S."/>
            <person name="Ahn B.O."/>
            <person name="Rhee S.Y."/>
            <person name="Sohng J.K."/>
        </authorList>
    </citation>
    <scope>NUCLEOTIDE SEQUENCE</scope>
    <source>
        <tissue evidence="18">Leaf</tissue>
    </source>
</reference>
<comment type="similarity">
    <text evidence="3 12">Belongs to the peptidase S8 family.</text>
</comment>
<dbReference type="InterPro" id="IPR037045">
    <property type="entry name" value="S8pro/Inhibitor_I9_sf"/>
</dbReference>
<dbReference type="FunFam" id="3.40.50.200:FF:000006">
    <property type="entry name" value="Subtilisin-like protease SBT1.5"/>
    <property type="match status" value="1"/>
</dbReference>
<dbReference type="OrthoDB" id="10256524at2759"/>
<name>A0A834T9Q3_9FABA</name>
<evidence type="ECO:0000256" key="13">
    <source>
        <dbReference type="SAM" id="SignalP"/>
    </source>
</evidence>
<evidence type="ECO:0000256" key="9">
    <source>
        <dbReference type="ARBA" id="ARBA00022825"/>
    </source>
</evidence>
<dbReference type="GO" id="GO:0048046">
    <property type="term" value="C:apoplast"/>
    <property type="evidence" value="ECO:0007669"/>
    <property type="project" value="UniProtKB-SubCell"/>
</dbReference>
<dbReference type="Pfam" id="PF05922">
    <property type="entry name" value="Inhibitor_I9"/>
    <property type="match status" value="1"/>
</dbReference>
<evidence type="ECO:0000256" key="10">
    <source>
        <dbReference type="ARBA" id="ARBA00023180"/>
    </source>
</evidence>
<feature type="active site" description="Charge relay system" evidence="11 12">
    <location>
        <position position="201"/>
    </location>
</feature>
<evidence type="ECO:0000256" key="5">
    <source>
        <dbReference type="ARBA" id="ARBA00022525"/>
    </source>
</evidence>
<dbReference type="GO" id="GO:0009609">
    <property type="term" value="P:response to symbiotic bacterium"/>
    <property type="evidence" value="ECO:0007669"/>
    <property type="project" value="UniProtKB-ARBA"/>
</dbReference>
<evidence type="ECO:0000259" key="15">
    <source>
        <dbReference type="Pfam" id="PF02225"/>
    </source>
</evidence>
<evidence type="ECO:0000256" key="4">
    <source>
        <dbReference type="ARBA" id="ARBA00022523"/>
    </source>
</evidence>
<protein>
    <submittedName>
        <fullName evidence="18">CO(2)-response secreted protease</fullName>
    </submittedName>
</protein>
<dbReference type="CDD" id="cd02120">
    <property type="entry name" value="PA_subtilisin_like"/>
    <property type="match status" value="1"/>
</dbReference>
<evidence type="ECO:0000313" key="18">
    <source>
        <dbReference type="EMBL" id="KAF7817661.1"/>
    </source>
</evidence>
<proteinExistence type="inferred from homology"/>
<dbReference type="Gene3D" id="3.40.50.200">
    <property type="entry name" value="Peptidase S8/S53 domain"/>
    <property type="match status" value="1"/>
</dbReference>
<organism evidence="18 19">
    <name type="scientific">Senna tora</name>
    <dbReference type="NCBI Taxonomy" id="362788"/>
    <lineage>
        <taxon>Eukaryota</taxon>
        <taxon>Viridiplantae</taxon>
        <taxon>Streptophyta</taxon>
        <taxon>Embryophyta</taxon>
        <taxon>Tracheophyta</taxon>
        <taxon>Spermatophyta</taxon>
        <taxon>Magnoliopsida</taxon>
        <taxon>eudicotyledons</taxon>
        <taxon>Gunneridae</taxon>
        <taxon>Pentapetalae</taxon>
        <taxon>rosids</taxon>
        <taxon>fabids</taxon>
        <taxon>Fabales</taxon>
        <taxon>Fabaceae</taxon>
        <taxon>Caesalpinioideae</taxon>
        <taxon>Cassia clade</taxon>
        <taxon>Senna</taxon>
    </lineage>
</organism>
<feature type="domain" description="Subtilisin-like protease fibronectin type-III" evidence="17">
    <location>
        <begin position="656"/>
        <end position="751"/>
    </location>
</feature>
<evidence type="ECO:0000256" key="12">
    <source>
        <dbReference type="PROSITE-ProRule" id="PRU01240"/>
    </source>
</evidence>
<dbReference type="InterPro" id="IPR010259">
    <property type="entry name" value="S8pro/Inhibitor_I9"/>
</dbReference>
<dbReference type="GO" id="GO:0004252">
    <property type="term" value="F:serine-type endopeptidase activity"/>
    <property type="evidence" value="ECO:0007669"/>
    <property type="project" value="UniProtKB-UniRule"/>
</dbReference>
<comment type="function">
    <text evidence="1">Required for arbuscular mycorrhiza (AM) development during AM symbiosis with AM fungi (e.g. Glomeromycota intraradices).</text>
</comment>
<gene>
    <name evidence="18" type="ORF">G2W53_031630</name>
</gene>
<dbReference type="InterPro" id="IPR003137">
    <property type="entry name" value="PA_domain"/>
</dbReference>
<evidence type="ECO:0000256" key="11">
    <source>
        <dbReference type="PIRSR" id="PIRSR615500-1"/>
    </source>
</evidence>
<dbReference type="Proteomes" id="UP000634136">
    <property type="component" value="Unassembled WGS sequence"/>
</dbReference>
<feature type="domain" description="Inhibitor I9" evidence="16">
    <location>
        <begin position="33"/>
        <end position="102"/>
    </location>
</feature>
<evidence type="ECO:0000256" key="3">
    <source>
        <dbReference type="ARBA" id="ARBA00011073"/>
    </source>
</evidence>
<dbReference type="PROSITE" id="PS00138">
    <property type="entry name" value="SUBTILASE_SER"/>
    <property type="match status" value="1"/>
</dbReference>
<dbReference type="InterPro" id="IPR023828">
    <property type="entry name" value="Peptidase_S8_Ser-AS"/>
</dbReference>
<keyword evidence="19" id="KW-1185">Reference proteome</keyword>
<evidence type="ECO:0000313" key="19">
    <source>
        <dbReference type="Proteomes" id="UP000634136"/>
    </source>
</evidence>
<feature type="domain" description="PA" evidence="15">
    <location>
        <begin position="360"/>
        <end position="451"/>
    </location>
</feature>
<feature type="chain" id="PRO_5033058184" evidence="13">
    <location>
        <begin position="23"/>
        <end position="754"/>
    </location>
</feature>
<dbReference type="PANTHER" id="PTHR10795">
    <property type="entry name" value="PROPROTEIN CONVERTASE SUBTILISIN/KEXIN"/>
    <property type="match status" value="1"/>
</dbReference>
<evidence type="ECO:0000256" key="8">
    <source>
        <dbReference type="ARBA" id="ARBA00022801"/>
    </source>
</evidence>
<dbReference type="PROSITE" id="PS51892">
    <property type="entry name" value="SUBTILASE"/>
    <property type="match status" value="1"/>
</dbReference>
<dbReference type="InterPro" id="IPR041469">
    <property type="entry name" value="Subtilisin-like_FN3"/>
</dbReference>
<keyword evidence="7 13" id="KW-0732">Signal</keyword>
<dbReference type="Pfam" id="PF17766">
    <property type="entry name" value="fn3_6"/>
    <property type="match status" value="1"/>
</dbReference>
<dbReference type="Pfam" id="PF00082">
    <property type="entry name" value="Peptidase_S8"/>
    <property type="match status" value="1"/>
</dbReference>
<dbReference type="SUPFAM" id="SSF52743">
    <property type="entry name" value="Subtilisin-like"/>
    <property type="match status" value="1"/>
</dbReference>
<keyword evidence="9 12" id="KW-0720">Serine protease</keyword>
<keyword evidence="4" id="KW-0052">Apoplast</keyword>
<keyword evidence="6 12" id="KW-0645">Protease</keyword>
<evidence type="ECO:0000256" key="1">
    <source>
        <dbReference type="ARBA" id="ARBA00002076"/>
    </source>
</evidence>
<evidence type="ECO:0000259" key="16">
    <source>
        <dbReference type="Pfam" id="PF05922"/>
    </source>
</evidence>